<dbReference type="Proteomes" id="UP000050794">
    <property type="component" value="Unassembled WGS sequence"/>
</dbReference>
<reference evidence="2 3" key="2">
    <citation type="submission" date="2018-11" db="EMBL/GenBank/DDBJ databases">
        <authorList>
            <consortium name="Pathogen Informatics"/>
        </authorList>
    </citation>
    <scope>NUCLEOTIDE SEQUENCE [LARGE SCALE GENOMIC DNA]</scope>
</reference>
<dbReference type="EMBL" id="UYWY01027344">
    <property type="protein sequence ID" value="VDM51021.1"/>
    <property type="molecule type" value="Genomic_DNA"/>
</dbReference>
<proteinExistence type="predicted"/>
<feature type="compositionally biased region" description="Acidic residues" evidence="1">
    <location>
        <begin position="1"/>
        <end position="13"/>
    </location>
</feature>
<evidence type="ECO:0000313" key="4">
    <source>
        <dbReference type="WBParaSite" id="TCNE_0001970401-mRNA-1"/>
    </source>
</evidence>
<evidence type="ECO:0000313" key="2">
    <source>
        <dbReference type="EMBL" id="VDM51021.1"/>
    </source>
</evidence>
<organism evidence="3 4">
    <name type="scientific">Toxocara canis</name>
    <name type="common">Canine roundworm</name>
    <dbReference type="NCBI Taxonomy" id="6265"/>
    <lineage>
        <taxon>Eukaryota</taxon>
        <taxon>Metazoa</taxon>
        <taxon>Ecdysozoa</taxon>
        <taxon>Nematoda</taxon>
        <taxon>Chromadorea</taxon>
        <taxon>Rhabditida</taxon>
        <taxon>Spirurina</taxon>
        <taxon>Ascaridomorpha</taxon>
        <taxon>Ascaridoidea</taxon>
        <taxon>Toxocaridae</taxon>
        <taxon>Toxocara</taxon>
    </lineage>
</organism>
<dbReference type="WBParaSite" id="TCNE_0001970401-mRNA-1">
    <property type="protein sequence ID" value="TCNE_0001970401-mRNA-1"/>
    <property type="gene ID" value="TCNE_0001970401"/>
</dbReference>
<keyword evidence="3" id="KW-1185">Reference proteome</keyword>
<sequence length="82" mass="9030">MEEADNNEIEGDVGDMGTQSNAEDTKSEGDSSANELPIEIAVGGEKVSTKANTSEDVQEFWVQIRNLPPSMRQKNIKAFLMR</sequence>
<gene>
    <name evidence="2" type="ORF">TCNE_LOCUS19700</name>
</gene>
<reference evidence="4" key="1">
    <citation type="submission" date="2016-06" db="UniProtKB">
        <authorList>
            <consortium name="WormBaseParasite"/>
        </authorList>
    </citation>
    <scope>IDENTIFICATION</scope>
</reference>
<evidence type="ECO:0000256" key="1">
    <source>
        <dbReference type="SAM" id="MobiDB-lite"/>
    </source>
</evidence>
<accession>A0A183VG30</accession>
<evidence type="ECO:0000313" key="3">
    <source>
        <dbReference type="Proteomes" id="UP000050794"/>
    </source>
</evidence>
<protein>
    <submittedName>
        <fullName evidence="2 4">Uncharacterized protein</fullName>
    </submittedName>
</protein>
<feature type="region of interest" description="Disordered" evidence="1">
    <location>
        <begin position="1"/>
        <end position="37"/>
    </location>
</feature>
<dbReference type="AlphaFoldDB" id="A0A183VG30"/>
<name>A0A183VG30_TOXCA</name>